<dbReference type="SUPFAM" id="SSF53850">
    <property type="entry name" value="Periplasmic binding protein-like II"/>
    <property type="match status" value="1"/>
</dbReference>
<dbReference type="PANTHER" id="PTHR43649">
    <property type="entry name" value="ARABINOSE-BINDING PROTEIN-RELATED"/>
    <property type="match status" value="1"/>
</dbReference>
<dbReference type="EMBL" id="BAAAHK010000003">
    <property type="protein sequence ID" value="GAA0932245.1"/>
    <property type="molecule type" value="Genomic_DNA"/>
</dbReference>
<comment type="caution">
    <text evidence="2">The sequence shown here is derived from an EMBL/GenBank/DDBJ whole genome shotgun (WGS) entry which is preliminary data.</text>
</comment>
<evidence type="ECO:0000256" key="1">
    <source>
        <dbReference type="SAM" id="SignalP"/>
    </source>
</evidence>
<dbReference type="RefSeq" id="WP_343966551.1">
    <property type="nucleotide sequence ID" value="NZ_BAAAHK010000003.1"/>
</dbReference>
<protein>
    <submittedName>
        <fullName evidence="2">Extracellular solute-binding protein</fullName>
    </submittedName>
</protein>
<gene>
    <name evidence="2" type="ORF">GCM10009554_16640</name>
</gene>
<proteinExistence type="predicted"/>
<dbReference type="PROSITE" id="PS51257">
    <property type="entry name" value="PROKAR_LIPOPROTEIN"/>
    <property type="match status" value="1"/>
</dbReference>
<name>A0ABN1PRS2_9ACTN</name>
<evidence type="ECO:0000313" key="2">
    <source>
        <dbReference type="EMBL" id="GAA0932245.1"/>
    </source>
</evidence>
<feature type="chain" id="PRO_5045238286" evidence="1">
    <location>
        <begin position="21"/>
        <end position="453"/>
    </location>
</feature>
<dbReference type="Proteomes" id="UP001500542">
    <property type="component" value="Unassembled WGS sequence"/>
</dbReference>
<accession>A0ABN1PRS2</accession>
<feature type="signal peptide" evidence="1">
    <location>
        <begin position="1"/>
        <end position="20"/>
    </location>
</feature>
<dbReference type="InterPro" id="IPR050490">
    <property type="entry name" value="Bact_solute-bd_prot1"/>
</dbReference>
<dbReference type="Gene3D" id="3.40.190.10">
    <property type="entry name" value="Periplasmic binding protein-like II"/>
    <property type="match status" value="1"/>
</dbReference>
<dbReference type="PANTHER" id="PTHR43649:SF16">
    <property type="entry name" value="SUGAR-BINDING LIPOPROTEIN"/>
    <property type="match status" value="1"/>
</dbReference>
<reference evidence="2 3" key="1">
    <citation type="journal article" date="2019" name="Int. J. Syst. Evol. Microbiol.">
        <title>The Global Catalogue of Microorganisms (GCM) 10K type strain sequencing project: providing services to taxonomists for standard genome sequencing and annotation.</title>
        <authorList>
            <consortium name="The Broad Institute Genomics Platform"/>
            <consortium name="The Broad Institute Genome Sequencing Center for Infectious Disease"/>
            <person name="Wu L."/>
            <person name="Ma J."/>
        </authorList>
    </citation>
    <scope>NUCLEOTIDE SEQUENCE [LARGE SCALE GENOMIC DNA]</scope>
    <source>
        <strain evidence="2 3">JCM 10977</strain>
    </source>
</reference>
<organism evidence="2 3">
    <name type="scientific">Kribbella koreensis</name>
    <dbReference type="NCBI Taxonomy" id="57909"/>
    <lineage>
        <taxon>Bacteria</taxon>
        <taxon>Bacillati</taxon>
        <taxon>Actinomycetota</taxon>
        <taxon>Actinomycetes</taxon>
        <taxon>Propionibacteriales</taxon>
        <taxon>Kribbellaceae</taxon>
        <taxon>Kribbella</taxon>
    </lineage>
</organism>
<sequence>MKLTPIALVVAVAASLTACSGSGSDTKATPDGPVTLKVARDPGLDKGAIAAFDARVAQFEKDNPKIDVVPQEYNWTATTFTAQLAGGTLPDVFTVPFTDGRGLIQRKQIADISGLVSALPYASKFSENVAKAGKAEDGKMWAVPIAAYGQALHYNRSLFKQAGLDPDKPPATWDEVRADAKQIADKTGKAGYAELTTDNTGGWILTTLDYAFGGRTEKLDGDTATAQLDTPEMTSVLQLLKDMRWTDNSMGSNFLYDWGGINQAFASGQIGMYVSGGGNYGSLVTQNALKPADYGVTTIPLASNDQAGVLGGGTLATVSAKANDGVKAAAVKWIDYFYMKKLADKDAAVLDAKTVAASKQPVGAPQLPVFDKATYDESLGWVKEYVNVPLEQMKPYTDKMFDQPLLTEPVRSTQEVYKLLDPVVQSVLTNKDADIAKLLKNANAEAQTLLDRK</sequence>
<keyword evidence="3" id="KW-1185">Reference proteome</keyword>
<keyword evidence="1" id="KW-0732">Signal</keyword>
<dbReference type="InterPro" id="IPR006059">
    <property type="entry name" value="SBP"/>
</dbReference>
<evidence type="ECO:0000313" key="3">
    <source>
        <dbReference type="Proteomes" id="UP001500542"/>
    </source>
</evidence>
<dbReference type="Pfam" id="PF01547">
    <property type="entry name" value="SBP_bac_1"/>
    <property type="match status" value="1"/>
</dbReference>